<dbReference type="CDD" id="cd24109">
    <property type="entry name" value="ASKHA_NBD_YjiL-like"/>
    <property type="match status" value="1"/>
</dbReference>
<evidence type="ECO:0000256" key="2">
    <source>
        <dbReference type="ARBA" id="ARBA00022723"/>
    </source>
</evidence>
<dbReference type="GO" id="GO:0051536">
    <property type="term" value="F:iron-sulfur cluster binding"/>
    <property type="evidence" value="ECO:0007669"/>
    <property type="project" value="UniProtKB-KW"/>
</dbReference>
<evidence type="ECO:0000256" key="1">
    <source>
        <dbReference type="ARBA" id="ARBA00001966"/>
    </source>
</evidence>
<dbReference type="NCBIfam" id="TIGR00241">
    <property type="entry name" value="CoA_E_activ"/>
    <property type="match status" value="1"/>
</dbReference>
<dbReference type="AlphaFoldDB" id="C2CIH0"/>
<evidence type="ECO:0000256" key="4">
    <source>
        <dbReference type="ARBA" id="ARBA00023014"/>
    </source>
</evidence>
<comment type="caution">
    <text evidence="6">The sequence shown here is derived from an EMBL/GenBank/DDBJ whole genome shotgun (WGS) entry which is preliminary data.</text>
</comment>
<dbReference type="eggNOG" id="COG1924">
    <property type="taxonomic scope" value="Bacteria"/>
</dbReference>
<keyword evidence="2" id="KW-0479">Metal-binding</keyword>
<proteinExistence type="predicted"/>
<accession>C2CIH0</accession>
<gene>
    <name evidence="6" type="ORF">HMPREF0077_1280</name>
</gene>
<dbReference type="PANTHER" id="PTHR32329:SF2">
    <property type="entry name" value="BIFUNCTIONAL PROTEIN [INCLUDES 2-HYDROXYACYL-COA DEHYDRATASE (N-TER) AND ITS ACTIVATOR DOMAIN (C_TERM)"/>
    <property type="match status" value="1"/>
</dbReference>
<feature type="domain" description="ATPase BadF/BadG/BcrA/BcrD type" evidence="5">
    <location>
        <begin position="43"/>
        <end position="287"/>
    </location>
</feature>
<dbReference type="Proteomes" id="UP000003744">
    <property type="component" value="Unassembled WGS sequence"/>
</dbReference>
<evidence type="ECO:0000259" key="5">
    <source>
        <dbReference type="Pfam" id="PF01869"/>
    </source>
</evidence>
<sequence>MTYPQNSVFWGFHLKFYKKFSNYFEKVFIYDIMLDREGNMYYIGIDIGSTASKFVVINNEKNEILYKEVISSGWNSKETGRLIINKLESLGYSRKESHITATGYGRIAVDFADKVITEITAHGKGAHFLGSKDKTVIDIGGQDTKVIVQNEDRVVDFLMNDKCSAGTGKFLEVMANRLGLDLDEFFQMAKNGKDIELSSTCTVFAESEVVSLMGKGTKREDIASGVINSIVSKVSKLAQKKSNPEGYFLTGGFSNNTYIMKSLEEKLASKLYSHPDGRFAGAIGAAIL</sequence>
<protein>
    <submittedName>
        <fullName evidence="6">Putative CoA-substrate-specific enzyme activase</fullName>
    </submittedName>
</protein>
<dbReference type="InterPro" id="IPR043129">
    <property type="entry name" value="ATPase_NBD"/>
</dbReference>
<dbReference type="Pfam" id="PF01869">
    <property type="entry name" value="BcrAD_BadFG"/>
    <property type="match status" value="1"/>
</dbReference>
<dbReference type="InterPro" id="IPR002731">
    <property type="entry name" value="ATPase_BadF"/>
</dbReference>
<organism evidence="6 7">
    <name type="scientific">Anaerococcus tetradius ATCC 35098</name>
    <dbReference type="NCBI Taxonomy" id="525255"/>
    <lineage>
        <taxon>Bacteria</taxon>
        <taxon>Bacillati</taxon>
        <taxon>Bacillota</taxon>
        <taxon>Tissierellia</taxon>
        <taxon>Tissierellales</taxon>
        <taxon>Peptoniphilaceae</taxon>
        <taxon>Anaerococcus</taxon>
    </lineage>
</organism>
<dbReference type="GO" id="GO:0046872">
    <property type="term" value="F:metal ion binding"/>
    <property type="evidence" value="ECO:0007669"/>
    <property type="project" value="UniProtKB-KW"/>
</dbReference>
<evidence type="ECO:0000256" key="3">
    <source>
        <dbReference type="ARBA" id="ARBA00023004"/>
    </source>
</evidence>
<dbReference type="InterPro" id="IPR051805">
    <property type="entry name" value="Dehydratase_Activator_Redct"/>
</dbReference>
<name>C2CIH0_9FIRM</name>
<dbReference type="InterPro" id="IPR008275">
    <property type="entry name" value="CoA_E_activase_dom"/>
</dbReference>
<dbReference type="SUPFAM" id="SSF53067">
    <property type="entry name" value="Actin-like ATPase domain"/>
    <property type="match status" value="1"/>
</dbReference>
<dbReference type="HOGENOM" id="CLU_066597_0_0_9"/>
<comment type="cofactor">
    <cofactor evidence="1">
        <name>[4Fe-4S] cluster</name>
        <dbReference type="ChEBI" id="CHEBI:49883"/>
    </cofactor>
</comment>
<keyword evidence="3" id="KW-0408">Iron</keyword>
<dbReference type="Gene3D" id="3.30.420.40">
    <property type="match status" value="2"/>
</dbReference>
<dbReference type="EMBL" id="ACGC01000070">
    <property type="protein sequence ID" value="EEI82643.1"/>
    <property type="molecule type" value="Genomic_DNA"/>
</dbReference>
<evidence type="ECO:0000313" key="6">
    <source>
        <dbReference type="EMBL" id="EEI82643.1"/>
    </source>
</evidence>
<keyword evidence="4" id="KW-0411">Iron-sulfur</keyword>
<dbReference type="PANTHER" id="PTHR32329">
    <property type="entry name" value="BIFUNCTIONAL PROTEIN [INCLUDES 2-HYDROXYACYL-COA DEHYDRATASE (N-TER) AND ITS ACTIVATOR DOMAIN (C_TERM)-RELATED"/>
    <property type="match status" value="1"/>
</dbReference>
<evidence type="ECO:0000313" key="7">
    <source>
        <dbReference type="Proteomes" id="UP000003744"/>
    </source>
</evidence>
<reference evidence="6 7" key="1">
    <citation type="submission" date="2009-01" db="EMBL/GenBank/DDBJ databases">
        <authorList>
            <person name="Qin X."/>
            <person name="Bachman B."/>
            <person name="Battles P."/>
            <person name="Bell A."/>
            <person name="Bess C."/>
            <person name="Bickham C."/>
            <person name="Chaboub L."/>
            <person name="Chen D."/>
            <person name="Coyle M."/>
            <person name="Deiros D.R."/>
            <person name="Dinh H."/>
            <person name="Forbes L."/>
            <person name="Fowler G."/>
            <person name="Francisco L."/>
            <person name="Fu Q."/>
            <person name="Gubbala S."/>
            <person name="Hale W."/>
            <person name="Han Y."/>
            <person name="Hemphill L."/>
            <person name="Highlander S.K."/>
            <person name="Hirani K."/>
            <person name="Hogues M."/>
            <person name="Jackson L."/>
            <person name="Jakkamsetti A."/>
            <person name="Javaid M."/>
            <person name="Jiang H."/>
            <person name="Korchina V."/>
            <person name="Kovar C."/>
            <person name="Lara F."/>
            <person name="Lee S."/>
            <person name="Mata R."/>
            <person name="Mathew T."/>
            <person name="Moen C."/>
            <person name="Morales K."/>
            <person name="Munidasa M."/>
            <person name="Nazareth L."/>
            <person name="Ngo R."/>
            <person name="Nguyen L."/>
            <person name="Okwuonu G."/>
            <person name="Ongeri F."/>
            <person name="Patil S."/>
            <person name="Petrosino J."/>
            <person name="Pham C."/>
            <person name="Pham P."/>
            <person name="Pu L.-L."/>
            <person name="Puazo M."/>
            <person name="Raj R."/>
            <person name="Reid J."/>
            <person name="Rouhana J."/>
            <person name="Saada N."/>
            <person name="Shang Y."/>
            <person name="Simmons D."/>
            <person name="Thornton R."/>
            <person name="Warren J."/>
            <person name="Weissenberger G."/>
            <person name="Zhang J."/>
            <person name="Zhang L."/>
            <person name="Zhou C."/>
            <person name="Zhu D."/>
            <person name="Muzny D."/>
            <person name="Worley K."/>
            <person name="Gibbs R."/>
        </authorList>
    </citation>
    <scope>NUCLEOTIDE SEQUENCE [LARGE SCALE GENOMIC DNA]</scope>
    <source>
        <strain evidence="6 7">ATCC 35098</strain>
    </source>
</reference>